<dbReference type="EMBL" id="JAHZSS010000015">
    <property type="protein sequence ID" value="MBW8191852.1"/>
    <property type="molecule type" value="Genomic_DNA"/>
</dbReference>
<dbReference type="Pfam" id="PF17899">
    <property type="entry name" value="Peptidase_M61_N"/>
    <property type="match status" value="1"/>
</dbReference>
<dbReference type="Pfam" id="PF17820">
    <property type="entry name" value="PDZ_6"/>
    <property type="match status" value="1"/>
</dbReference>
<dbReference type="SMART" id="SM00228">
    <property type="entry name" value="PDZ"/>
    <property type="match status" value="1"/>
</dbReference>
<feature type="domain" description="PDZ" evidence="1">
    <location>
        <begin position="466"/>
        <end position="519"/>
    </location>
</feature>
<keyword evidence="3" id="KW-1185">Reference proteome</keyword>
<accession>A0ABS7EHN3</accession>
<dbReference type="Gene3D" id="1.10.390.10">
    <property type="entry name" value="Neutral Protease Domain 2"/>
    <property type="match status" value="1"/>
</dbReference>
<dbReference type="InterPro" id="IPR024191">
    <property type="entry name" value="Peptidase_M61"/>
</dbReference>
<dbReference type="InterPro" id="IPR007963">
    <property type="entry name" value="Peptidase_M61_catalytic"/>
</dbReference>
<dbReference type="Gene3D" id="2.30.42.10">
    <property type="match status" value="1"/>
</dbReference>
<evidence type="ECO:0000259" key="1">
    <source>
        <dbReference type="PROSITE" id="PS50106"/>
    </source>
</evidence>
<dbReference type="PROSITE" id="PS50106">
    <property type="entry name" value="PDZ"/>
    <property type="match status" value="1"/>
</dbReference>
<dbReference type="PIRSF" id="PIRSF016493">
    <property type="entry name" value="Glycyl_aminpptds"/>
    <property type="match status" value="1"/>
</dbReference>
<dbReference type="Gene3D" id="2.60.40.3650">
    <property type="match status" value="1"/>
</dbReference>
<evidence type="ECO:0000313" key="2">
    <source>
        <dbReference type="EMBL" id="MBW8191852.1"/>
    </source>
</evidence>
<reference evidence="2" key="1">
    <citation type="submission" date="2021-07" db="EMBL/GenBank/DDBJ databases">
        <title>Neiella marina sp. nov., isolated from the intestinal content of sea cucumber Apostichopus japonicus.</title>
        <authorList>
            <person name="Bai X."/>
        </authorList>
    </citation>
    <scope>NUCLEOTIDE SEQUENCE</scope>
    <source>
        <strain evidence="2">126</strain>
    </source>
</reference>
<dbReference type="InterPro" id="IPR036034">
    <property type="entry name" value="PDZ_sf"/>
</dbReference>
<dbReference type="RefSeq" id="WP_220104526.1">
    <property type="nucleotide sequence ID" value="NZ_JAHZSS010000015.1"/>
</dbReference>
<dbReference type="Pfam" id="PF05299">
    <property type="entry name" value="Peptidase_M61"/>
    <property type="match status" value="1"/>
</dbReference>
<evidence type="ECO:0000313" key="3">
    <source>
        <dbReference type="Proteomes" id="UP001166251"/>
    </source>
</evidence>
<protein>
    <submittedName>
        <fullName evidence="2">PDZ domain-containing protein</fullName>
    </submittedName>
</protein>
<dbReference type="InterPro" id="IPR027268">
    <property type="entry name" value="Peptidase_M4/M1_CTD_sf"/>
</dbReference>
<dbReference type="SUPFAM" id="SSF55486">
    <property type="entry name" value="Metalloproteases ('zincins'), catalytic domain"/>
    <property type="match status" value="1"/>
</dbReference>
<proteinExistence type="predicted"/>
<organism evidence="2 3">
    <name type="scientific">Neiella holothuriorum</name>
    <dbReference type="NCBI Taxonomy" id="2870530"/>
    <lineage>
        <taxon>Bacteria</taxon>
        <taxon>Pseudomonadati</taxon>
        <taxon>Pseudomonadota</taxon>
        <taxon>Gammaproteobacteria</taxon>
        <taxon>Alteromonadales</taxon>
        <taxon>Echinimonadaceae</taxon>
        <taxon>Neiella</taxon>
    </lineage>
</organism>
<dbReference type="SUPFAM" id="SSF50156">
    <property type="entry name" value="PDZ domain-like"/>
    <property type="match status" value="1"/>
</dbReference>
<sequence length="588" mass="66780">MLNKILVLLTFLVTFSSWGQTLVRLTPVAPQQHLLQVELIMQQVPNDTVTMTMPIWRTGRYQQLDFAHAMTNLEAADSAGNKLEVTALSDHQWQLKAPKSGELVVRYQLTADELAMRTRHLDESHLFADFASVVLAVDGMQQHPYEVELIAPKHWQIRSGLAPAERPNVLLARDYQTLIDSPIEAGEHELRTFYYQGALFELVVWGHTPADLDQLNDDIKKLVVAAYELWGKFPFEKYVFMVHATDNIRGGTEHLNSTIMQWDRFKFNKEDDYMAFLGLVAHEFVHTWNVKAYRPAAFVPYDLTERHHSTLLWLAEGSTSYLQDKLLLKSGLIDNDKYYQRIAKRLAQHQATPGGFHQSVADASWYSWNQRSGQHRHNCDANIYQEGYAATLALDLWMLEHSAKRHGVAALHRQLYEQYSLPNGLTVGQVQTAIQALVDPDADVIGWWQQHVDSPLAVDWERLLANVGLTIEPKKETVFHIGASIKPVPEGLSVSNVSQNSAAWEAGLTAGDRIVAVDGFAVNEDNYTRMQHSWAAGQTLELHLFRQGILTKRTLTLAEPTLHIHKLAEDESASSADEKWRKAWLDNR</sequence>
<gene>
    <name evidence="2" type="ORF">K0504_12470</name>
</gene>
<name>A0ABS7EHN3_9GAMM</name>
<dbReference type="InterPro" id="IPR041489">
    <property type="entry name" value="PDZ_6"/>
</dbReference>
<dbReference type="Proteomes" id="UP001166251">
    <property type="component" value="Unassembled WGS sequence"/>
</dbReference>
<dbReference type="InterPro" id="IPR040756">
    <property type="entry name" value="Peptidase_M61_N"/>
</dbReference>
<dbReference type="InterPro" id="IPR001478">
    <property type="entry name" value="PDZ"/>
</dbReference>
<comment type="caution">
    <text evidence="2">The sequence shown here is derived from an EMBL/GenBank/DDBJ whole genome shotgun (WGS) entry which is preliminary data.</text>
</comment>